<name>A0A843UYR9_COLES</name>
<keyword evidence="2" id="KW-1185">Reference proteome</keyword>
<accession>A0A843UYR9</accession>
<organism evidence="1 2">
    <name type="scientific">Colocasia esculenta</name>
    <name type="common">Wild taro</name>
    <name type="synonym">Arum esculentum</name>
    <dbReference type="NCBI Taxonomy" id="4460"/>
    <lineage>
        <taxon>Eukaryota</taxon>
        <taxon>Viridiplantae</taxon>
        <taxon>Streptophyta</taxon>
        <taxon>Embryophyta</taxon>
        <taxon>Tracheophyta</taxon>
        <taxon>Spermatophyta</taxon>
        <taxon>Magnoliopsida</taxon>
        <taxon>Liliopsida</taxon>
        <taxon>Araceae</taxon>
        <taxon>Aroideae</taxon>
        <taxon>Colocasieae</taxon>
        <taxon>Colocasia</taxon>
    </lineage>
</organism>
<comment type="caution">
    <text evidence="1">The sequence shown here is derived from an EMBL/GenBank/DDBJ whole genome shotgun (WGS) entry which is preliminary data.</text>
</comment>
<dbReference type="EMBL" id="NMUH01001012">
    <property type="protein sequence ID" value="MQL87876.1"/>
    <property type="molecule type" value="Genomic_DNA"/>
</dbReference>
<evidence type="ECO:0000313" key="1">
    <source>
        <dbReference type="EMBL" id="MQL87876.1"/>
    </source>
</evidence>
<dbReference type="Proteomes" id="UP000652761">
    <property type="component" value="Unassembled WGS sequence"/>
</dbReference>
<reference evidence="1" key="1">
    <citation type="submission" date="2017-07" db="EMBL/GenBank/DDBJ databases">
        <title>Taro Niue Genome Assembly and Annotation.</title>
        <authorList>
            <person name="Atibalentja N."/>
            <person name="Keating K."/>
            <person name="Fields C.J."/>
        </authorList>
    </citation>
    <scope>NUCLEOTIDE SEQUENCE</scope>
    <source>
        <strain evidence="1">Niue_2</strain>
        <tissue evidence="1">Leaf</tissue>
    </source>
</reference>
<protein>
    <submittedName>
        <fullName evidence="1">Uncharacterized protein</fullName>
    </submittedName>
</protein>
<gene>
    <name evidence="1" type="ORF">Taro_020427</name>
</gene>
<evidence type="ECO:0000313" key="2">
    <source>
        <dbReference type="Proteomes" id="UP000652761"/>
    </source>
</evidence>
<sequence>MCWTSVSIDRNRCYIYIELGHLEFARASPGPYMGERPCQMRGIRGPFIGGRPPLHWVGEGPTDGDLIVRSPSVLAPGKQKGRSPSDHEIFETLPKRRFCPKAYSYVHKICVFICAYFMGRLCPYGDSAPK</sequence>
<dbReference type="AlphaFoldDB" id="A0A843UYR9"/>
<proteinExistence type="predicted"/>